<evidence type="ECO:0000256" key="7">
    <source>
        <dbReference type="SAM" id="Phobius"/>
    </source>
</evidence>
<name>A0A6I6MLC5_9CAUL</name>
<keyword evidence="5 7" id="KW-0472">Membrane</keyword>
<keyword evidence="9" id="KW-1185">Reference proteome</keyword>
<evidence type="ECO:0000256" key="3">
    <source>
        <dbReference type="ARBA" id="ARBA00022519"/>
    </source>
</evidence>
<keyword evidence="3" id="KW-0997">Cell inner membrane</keyword>
<organism evidence="8 9">
    <name type="scientific">Terricaulis silvestris</name>
    <dbReference type="NCBI Taxonomy" id="2686094"/>
    <lineage>
        <taxon>Bacteria</taxon>
        <taxon>Pseudomonadati</taxon>
        <taxon>Pseudomonadota</taxon>
        <taxon>Alphaproteobacteria</taxon>
        <taxon>Caulobacterales</taxon>
        <taxon>Caulobacteraceae</taxon>
        <taxon>Terricaulis</taxon>
    </lineage>
</organism>
<dbReference type="GO" id="GO:0005886">
    <property type="term" value="C:plasma membrane"/>
    <property type="evidence" value="ECO:0007669"/>
    <property type="project" value="UniProtKB-SubCell"/>
</dbReference>
<dbReference type="KEGG" id="tsv:DSM104635_00864"/>
<evidence type="ECO:0000256" key="1">
    <source>
        <dbReference type="ARBA" id="ARBA00004533"/>
    </source>
</evidence>
<evidence type="ECO:0000256" key="4">
    <source>
        <dbReference type="ARBA" id="ARBA00022679"/>
    </source>
</evidence>
<gene>
    <name evidence="8" type="ORF">DSM104635_00864</name>
</gene>
<comment type="subcellular location">
    <subcellularLocation>
        <location evidence="1">Cell inner membrane</location>
    </subcellularLocation>
</comment>
<evidence type="ECO:0000256" key="5">
    <source>
        <dbReference type="ARBA" id="ARBA00023136"/>
    </source>
</evidence>
<evidence type="ECO:0000313" key="8">
    <source>
        <dbReference type="EMBL" id="QGZ94048.1"/>
    </source>
</evidence>
<dbReference type="EMBL" id="CP047045">
    <property type="protein sequence ID" value="QGZ94048.1"/>
    <property type="molecule type" value="Genomic_DNA"/>
</dbReference>
<dbReference type="GO" id="GO:0009247">
    <property type="term" value="P:glycolipid biosynthetic process"/>
    <property type="evidence" value="ECO:0007669"/>
    <property type="project" value="UniProtKB-ARBA"/>
</dbReference>
<keyword evidence="7" id="KW-1133">Transmembrane helix</keyword>
<dbReference type="AlphaFoldDB" id="A0A6I6MLC5"/>
<dbReference type="GO" id="GO:0016746">
    <property type="term" value="F:acyltransferase activity"/>
    <property type="evidence" value="ECO:0007669"/>
    <property type="project" value="UniProtKB-KW"/>
</dbReference>
<evidence type="ECO:0000256" key="2">
    <source>
        <dbReference type="ARBA" id="ARBA00022475"/>
    </source>
</evidence>
<keyword evidence="2" id="KW-1003">Cell membrane</keyword>
<keyword evidence="7" id="KW-0812">Transmembrane</keyword>
<protein>
    <submittedName>
        <fullName evidence="8">Lauroyl/myristoyl acyltransferase</fullName>
    </submittedName>
</protein>
<keyword evidence="6 8" id="KW-0012">Acyltransferase</keyword>
<evidence type="ECO:0000313" key="9">
    <source>
        <dbReference type="Proteomes" id="UP000431269"/>
    </source>
</evidence>
<proteinExistence type="predicted"/>
<evidence type="ECO:0000256" key="6">
    <source>
        <dbReference type="ARBA" id="ARBA00023315"/>
    </source>
</evidence>
<sequence length="328" mass="37079">MRGLRSVLAGLNSHITESFRILVMQAFLAPAAYLLPSSWAFGAAKALALPLAVLPSPGLTAYRRMRRAFGQGRWRSFQLAWGWIARPFQDFVMHKRVLYGRENIFGWRIEEKNADEVRKLRESGQSFILATGHFERAALLAIASPCITPGNLIQVTHAPPKQVHRPYDLRLRLQFGTFLKTLSTAWRRPFEFAYTNTDQSAARLLYERLKLPGNVVSISLDAPWPARSSGSYCRPFAGKRERRFSTGATQLAKLTQSPVVSCVCWREDDGSVVLEWGSPIHHVENEIDTMNTLIDTLEAAIGQRPTQYVLEIGGERRWNAALGRWENL</sequence>
<reference evidence="9" key="1">
    <citation type="submission" date="2019-12" db="EMBL/GenBank/DDBJ databases">
        <title>Complete genome of Terracaulis silvestris 0127_4.</title>
        <authorList>
            <person name="Vieira S."/>
            <person name="Riedel T."/>
            <person name="Sproer C."/>
            <person name="Pascual J."/>
            <person name="Boedeker C."/>
            <person name="Overmann J."/>
        </authorList>
    </citation>
    <scope>NUCLEOTIDE SEQUENCE [LARGE SCALE GENOMIC DNA]</scope>
    <source>
        <strain evidence="9">0127_4</strain>
    </source>
</reference>
<keyword evidence="4 8" id="KW-0808">Transferase</keyword>
<accession>A0A6I6MLC5</accession>
<dbReference type="Proteomes" id="UP000431269">
    <property type="component" value="Chromosome"/>
</dbReference>
<dbReference type="InterPro" id="IPR004960">
    <property type="entry name" value="LipA_acyltrans"/>
</dbReference>
<dbReference type="Pfam" id="PF03279">
    <property type="entry name" value="Lip_A_acyltrans"/>
    <property type="match status" value="1"/>
</dbReference>
<feature type="transmembrane region" description="Helical" evidence="7">
    <location>
        <begin position="21"/>
        <end position="41"/>
    </location>
</feature>